<feature type="transmembrane region" description="Helical" evidence="1">
    <location>
        <begin position="20"/>
        <end position="41"/>
    </location>
</feature>
<keyword evidence="4" id="KW-1185">Reference proteome</keyword>
<dbReference type="EMBL" id="VLLF01000008">
    <property type="protein sequence ID" value="TWI82799.1"/>
    <property type="molecule type" value="Genomic_DNA"/>
</dbReference>
<feature type="domain" description="TadE-like" evidence="2">
    <location>
        <begin position="14"/>
        <end position="52"/>
    </location>
</feature>
<accession>A0A562SNB0</accession>
<dbReference type="AlphaFoldDB" id="A0A562SNB0"/>
<dbReference type="InterPro" id="IPR012495">
    <property type="entry name" value="TadE-like_dom"/>
</dbReference>
<name>A0A562SNB0_9HYPH</name>
<proteinExistence type="predicted"/>
<gene>
    <name evidence="3" type="ORF">JM93_03313</name>
</gene>
<evidence type="ECO:0000256" key="1">
    <source>
        <dbReference type="SAM" id="Phobius"/>
    </source>
</evidence>
<reference evidence="3 4" key="1">
    <citation type="submission" date="2019-07" db="EMBL/GenBank/DDBJ databases">
        <title>Genomic Encyclopedia of Archaeal and Bacterial Type Strains, Phase II (KMG-II): from individual species to whole genera.</title>
        <authorList>
            <person name="Goeker M."/>
        </authorList>
    </citation>
    <scope>NUCLEOTIDE SEQUENCE [LARGE SCALE GENOMIC DNA]</scope>
    <source>
        <strain evidence="3 4">ATCC BAA-252</strain>
    </source>
</reference>
<organism evidence="3 4">
    <name type="scientific">Roseibium hamelinense</name>
    <dbReference type="NCBI Taxonomy" id="150831"/>
    <lineage>
        <taxon>Bacteria</taxon>
        <taxon>Pseudomonadati</taxon>
        <taxon>Pseudomonadota</taxon>
        <taxon>Alphaproteobacteria</taxon>
        <taxon>Hyphomicrobiales</taxon>
        <taxon>Stappiaceae</taxon>
        <taxon>Roseibium</taxon>
    </lineage>
</organism>
<protein>
    <submittedName>
        <fullName evidence="3">Flp pilus assembly protein TadG</fullName>
    </submittedName>
</protein>
<keyword evidence="1" id="KW-1133">Transmembrane helix</keyword>
<dbReference type="Proteomes" id="UP000320593">
    <property type="component" value="Unassembled WGS sequence"/>
</dbReference>
<dbReference type="RefSeq" id="WP_170230702.1">
    <property type="nucleotide sequence ID" value="NZ_SMLY01000078.1"/>
</dbReference>
<dbReference type="Pfam" id="PF07811">
    <property type="entry name" value="TadE"/>
    <property type="match status" value="1"/>
</dbReference>
<evidence type="ECO:0000259" key="2">
    <source>
        <dbReference type="Pfam" id="PF07811"/>
    </source>
</evidence>
<keyword evidence="1" id="KW-0812">Transmembrane</keyword>
<sequence length="180" mass="19309">MKTVFRNFRRNQSGVTAIEFAFLAPLYFTLLLSSFELGLLYSRIAMLDHAVSTISKSVYIGTVAAGVDAGTITSDDIEQDVCDIAGLILPNCVNNITVELTEIASLTSFPAADATCRDSGTGLDPVVEFDPGGSSSIMFMRVCVTTNIITPGLGLGLSLPKTDTDRYELISSMAFMNEPF</sequence>
<comment type="caution">
    <text evidence="3">The sequence shown here is derived from an EMBL/GenBank/DDBJ whole genome shotgun (WGS) entry which is preliminary data.</text>
</comment>
<evidence type="ECO:0000313" key="3">
    <source>
        <dbReference type="EMBL" id="TWI82799.1"/>
    </source>
</evidence>
<keyword evidence="1" id="KW-0472">Membrane</keyword>
<evidence type="ECO:0000313" key="4">
    <source>
        <dbReference type="Proteomes" id="UP000320593"/>
    </source>
</evidence>